<dbReference type="OrthoDB" id="9984778at2759"/>
<dbReference type="PROSITE" id="PS50089">
    <property type="entry name" value="ZF_RING_2"/>
    <property type="match status" value="1"/>
</dbReference>
<evidence type="ECO:0000259" key="4">
    <source>
        <dbReference type="PROSITE" id="PS50089"/>
    </source>
</evidence>
<dbReference type="Proteomes" id="UP000663852">
    <property type="component" value="Unassembled WGS sequence"/>
</dbReference>
<dbReference type="EMBL" id="CAJNOJ010000025">
    <property type="protein sequence ID" value="CAF0866382.1"/>
    <property type="molecule type" value="Genomic_DNA"/>
</dbReference>
<evidence type="ECO:0000313" key="6">
    <source>
        <dbReference type="Proteomes" id="UP000663852"/>
    </source>
</evidence>
<name>A0A813X4J5_ADIRI</name>
<evidence type="ECO:0000256" key="3">
    <source>
        <dbReference type="PROSITE-ProRule" id="PRU00175"/>
    </source>
</evidence>
<accession>A0A813X4J5</accession>
<evidence type="ECO:0000256" key="2">
    <source>
        <dbReference type="ARBA" id="ARBA00022833"/>
    </source>
</evidence>
<comment type="caution">
    <text evidence="5">The sequence shown here is derived from an EMBL/GenBank/DDBJ whole genome shotgun (WGS) entry which is preliminary data.</text>
</comment>
<reference evidence="5" key="1">
    <citation type="submission" date="2021-02" db="EMBL/GenBank/DDBJ databases">
        <authorList>
            <person name="Nowell W R."/>
        </authorList>
    </citation>
    <scope>NUCLEOTIDE SEQUENCE</scope>
</reference>
<dbReference type="PANTHER" id="PTHR46359">
    <property type="entry name" value="GEO07743P1"/>
    <property type="match status" value="1"/>
</dbReference>
<dbReference type="PANTHER" id="PTHR46359:SF2">
    <property type="entry name" value="GEO07743P1"/>
    <property type="match status" value="1"/>
</dbReference>
<dbReference type="InterPro" id="IPR052804">
    <property type="entry name" value="UEC_component"/>
</dbReference>
<dbReference type="GO" id="GO:0008270">
    <property type="term" value="F:zinc ion binding"/>
    <property type="evidence" value="ECO:0007669"/>
    <property type="project" value="UniProtKB-KW"/>
</dbReference>
<dbReference type="Pfam" id="PF13639">
    <property type="entry name" value="zf-RING_2"/>
    <property type="match status" value="1"/>
</dbReference>
<keyword evidence="2" id="KW-0862">Zinc</keyword>
<evidence type="ECO:0000313" key="5">
    <source>
        <dbReference type="EMBL" id="CAF0866382.1"/>
    </source>
</evidence>
<sequence length="202" mass="22648">MKKDFLQIEEGKKEVIPADLFIFISLQTVTITQHIPMGNCWRMPEDHSGLLHAPITPFASMPTSAALPPANSYLTFAHPNSTTSNMHMPKLVILNRSSADLDAIKAAQCRNLVEHLPLINYNEKTVKQTECDICLMDFLPDEQIRQLPCDGGHVFHPSCIDKWLEKSLTCPHCSTNVDAALLLKFVPHARNKSSNADDDDDW</sequence>
<dbReference type="Gene3D" id="3.30.40.10">
    <property type="entry name" value="Zinc/RING finger domain, C3HC4 (zinc finger)"/>
    <property type="match status" value="1"/>
</dbReference>
<proteinExistence type="predicted"/>
<dbReference type="SUPFAM" id="SSF57850">
    <property type="entry name" value="RING/U-box"/>
    <property type="match status" value="1"/>
</dbReference>
<dbReference type="InterPro" id="IPR001841">
    <property type="entry name" value="Znf_RING"/>
</dbReference>
<keyword evidence="1 3" id="KW-0863">Zinc-finger</keyword>
<evidence type="ECO:0000256" key="1">
    <source>
        <dbReference type="ARBA" id="ARBA00022771"/>
    </source>
</evidence>
<keyword evidence="1 3" id="KW-0479">Metal-binding</keyword>
<protein>
    <recommendedName>
        <fullName evidence="4">RING-type domain-containing protein</fullName>
    </recommendedName>
</protein>
<dbReference type="AlphaFoldDB" id="A0A813X4J5"/>
<dbReference type="InterPro" id="IPR013083">
    <property type="entry name" value="Znf_RING/FYVE/PHD"/>
</dbReference>
<organism evidence="5 6">
    <name type="scientific">Adineta ricciae</name>
    <name type="common">Rotifer</name>
    <dbReference type="NCBI Taxonomy" id="249248"/>
    <lineage>
        <taxon>Eukaryota</taxon>
        <taxon>Metazoa</taxon>
        <taxon>Spiralia</taxon>
        <taxon>Gnathifera</taxon>
        <taxon>Rotifera</taxon>
        <taxon>Eurotatoria</taxon>
        <taxon>Bdelloidea</taxon>
        <taxon>Adinetida</taxon>
        <taxon>Adinetidae</taxon>
        <taxon>Adineta</taxon>
    </lineage>
</organism>
<gene>
    <name evidence="5" type="ORF">EDS130_LOCUS8067</name>
</gene>
<feature type="domain" description="RING-type" evidence="4">
    <location>
        <begin position="131"/>
        <end position="174"/>
    </location>
</feature>